<accession>A0A4Q9GX09</accession>
<feature type="transmembrane region" description="Helical" evidence="7">
    <location>
        <begin position="81"/>
        <end position="99"/>
    </location>
</feature>
<dbReference type="OrthoDB" id="9154947at2"/>
<protein>
    <submittedName>
        <fullName evidence="8">ATP synthase subunit I</fullName>
    </submittedName>
</protein>
<dbReference type="EMBL" id="SIXI01000005">
    <property type="protein sequence ID" value="TBO29344.1"/>
    <property type="molecule type" value="Genomic_DNA"/>
</dbReference>
<feature type="transmembrane region" description="Helical" evidence="7">
    <location>
        <begin position="52"/>
        <end position="69"/>
    </location>
</feature>
<dbReference type="Proteomes" id="UP000292120">
    <property type="component" value="Unassembled WGS sequence"/>
</dbReference>
<proteinExistence type="predicted"/>
<evidence type="ECO:0000256" key="1">
    <source>
        <dbReference type="ARBA" id="ARBA00004651"/>
    </source>
</evidence>
<evidence type="ECO:0000256" key="6">
    <source>
        <dbReference type="SAM" id="MobiDB-lite"/>
    </source>
</evidence>
<keyword evidence="4 7" id="KW-1133">Transmembrane helix</keyword>
<dbReference type="GO" id="GO:0005886">
    <property type="term" value="C:plasma membrane"/>
    <property type="evidence" value="ECO:0007669"/>
    <property type="project" value="UniProtKB-SubCell"/>
</dbReference>
<comment type="caution">
    <text evidence="8">The sequence shown here is derived from an EMBL/GenBank/DDBJ whole genome shotgun (WGS) entry which is preliminary data.</text>
</comment>
<keyword evidence="5 7" id="KW-0472">Membrane</keyword>
<name>A0A4Q9GX09_9BURK</name>
<evidence type="ECO:0000313" key="8">
    <source>
        <dbReference type="EMBL" id="TBO29344.1"/>
    </source>
</evidence>
<gene>
    <name evidence="8" type="ORF">EYS42_13120</name>
</gene>
<sequence>MTPSERKPSGGFEDSQDSLWPDEKPDAPVQPLTRDEAQALLARYPTLSPWRVIAWQLVVGVLVALLWGVASGDLVAVKSSLYGAAVAVVPNVLMVRGVFGPNGGRSVGGLLVWELIKICGAGALLAISPVVVPGLNWAAMLITMVLCMKVIGVALLMQGRLKKS</sequence>
<evidence type="ECO:0000256" key="3">
    <source>
        <dbReference type="ARBA" id="ARBA00022692"/>
    </source>
</evidence>
<keyword evidence="2" id="KW-1003">Cell membrane</keyword>
<evidence type="ECO:0000256" key="4">
    <source>
        <dbReference type="ARBA" id="ARBA00022989"/>
    </source>
</evidence>
<comment type="subcellular location">
    <subcellularLocation>
        <location evidence="1">Cell membrane</location>
        <topology evidence="1">Multi-pass membrane protein</topology>
    </subcellularLocation>
</comment>
<evidence type="ECO:0000256" key="2">
    <source>
        <dbReference type="ARBA" id="ARBA00022475"/>
    </source>
</evidence>
<feature type="transmembrane region" description="Helical" evidence="7">
    <location>
        <begin position="111"/>
        <end position="131"/>
    </location>
</feature>
<dbReference type="Pfam" id="PF03899">
    <property type="entry name" value="ATP-synt_I"/>
    <property type="match status" value="1"/>
</dbReference>
<evidence type="ECO:0000256" key="5">
    <source>
        <dbReference type="ARBA" id="ARBA00023136"/>
    </source>
</evidence>
<feature type="region of interest" description="Disordered" evidence="6">
    <location>
        <begin position="1"/>
        <end position="28"/>
    </location>
</feature>
<keyword evidence="9" id="KW-1185">Reference proteome</keyword>
<feature type="transmembrane region" description="Helical" evidence="7">
    <location>
        <begin position="137"/>
        <end position="157"/>
    </location>
</feature>
<organism evidence="8 9">
    <name type="scientific">Aquabacterium lacunae</name>
    <dbReference type="NCBI Taxonomy" id="2528630"/>
    <lineage>
        <taxon>Bacteria</taxon>
        <taxon>Pseudomonadati</taxon>
        <taxon>Pseudomonadota</taxon>
        <taxon>Betaproteobacteria</taxon>
        <taxon>Burkholderiales</taxon>
        <taxon>Aquabacterium</taxon>
    </lineage>
</organism>
<evidence type="ECO:0000313" key="9">
    <source>
        <dbReference type="Proteomes" id="UP000292120"/>
    </source>
</evidence>
<keyword evidence="3 7" id="KW-0812">Transmembrane</keyword>
<reference evidence="8 9" key="1">
    <citation type="submission" date="2019-02" db="EMBL/GenBank/DDBJ databases">
        <title>Aquabacterium sp. strain KMB7.</title>
        <authorList>
            <person name="Chen W.-M."/>
        </authorList>
    </citation>
    <scope>NUCLEOTIDE SEQUENCE [LARGE SCALE GENOMIC DNA]</scope>
    <source>
        <strain evidence="8 9">KMB7</strain>
    </source>
</reference>
<evidence type="ECO:0000256" key="7">
    <source>
        <dbReference type="SAM" id="Phobius"/>
    </source>
</evidence>
<dbReference type="InterPro" id="IPR005598">
    <property type="entry name" value="ATP_synth_I"/>
</dbReference>
<dbReference type="RefSeq" id="WP_130968639.1">
    <property type="nucleotide sequence ID" value="NZ_SIXI01000005.1"/>
</dbReference>
<dbReference type="AlphaFoldDB" id="A0A4Q9GX09"/>